<feature type="domain" description="GAF" evidence="5">
    <location>
        <begin position="134"/>
        <end position="276"/>
    </location>
</feature>
<evidence type="ECO:0000313" key="8">
    <source>
        <dbReference type="Proteomes" id="UP000662973"/>
    </source>
</evidence>
<evidence type="ECO:0000256" key="1">
    <source>
        <dbReference type="ARBA" id="ARBA00023015"/>
    </source>
</evidence>
<dbReference type="Pfam" id="PF04967">
    <property type="entry name" value="HTH_10"/>
    <property type="match status" value="1"/>
</dbReference>
<dbReference type="Pfam" id="PF13185">
    <property type="entry name" value="GAF_2"/>
    <property type="match status" value="1"/>
</dbReference>
<keyword evidence="2" id="KW-0804">Transcription</keyword>
<evidence type="ECO:0000259" key="5">
    <source>
        <dbReference type="Pfam" id="PF13185"/>
    </source>
</evidence>
<feature type="domain" description="Bacterioopsin transcriptional activator GAF and HTH associated" evidence="6">
    <location>
        <begin position="288"/>
        <end position="438"/>
    </location>
</feature>
<evidence type="ECO:0000259" key="4">
    <source>
        <dbReference type="Pfam" id="PF04967"/>
    </source>
</evidence>
<dbReference type="Gene3D" id="3.30.450.40">
    <property type="match status" value="1"/>
</dbReference>
<dbReference type="EMBL" id="CP064788">
    <property type="protein sequence ID" value="QSG08778.1"/>
    <property type="molecule type" value="Genomic_DNA"/>
</dbReference>
<dbReference type="RefSeq" id="WP_229111998.1">
    <property type="nucleotide sequence ID" value="NZ_CP064788.1"/>
</dbReference>
<dbReference type="InterPro" id="IPR035965">
    <property type="entry name" value="PAS-like_dom_sf"/>
</dbReference>
<protein>
    <submittedName>
        <fullName evidence="7">Light- and oxygen-sensing transcriptionregulator</fullName>
    </submittedName>
</protein>
<dbReference type="InterPro" id="IPR007050">
    <property type="entry name" value="HTH_bacterioopsin"/>
</dbReference>
<evidence type="ECO:0000256" key="2">
    <source>
        <dbReference type="ARBA" id="ARBA00023163"/>
    </source>
</evidence>
<dbReference type="SUPFAM" id="SSF55781">
    <property type="entry name" value="GAF domain-like"/>
    <property type="match status" value="1"/>
</dbReference>
<gene>
    <name evidence="7" type="primary">fhlA2</name>
    <name evidence="7" type="ORF">HSR122_1382</name>
</gene>
<reference evidence="7 8" key="1">
    <citation type="submission" date="2020-11" db="EMBL/GenBank/DDBJ databases">
        <title>Carbohydrate-dependent, anaerobic sulfur respiration: A novel catabolism in halophilic archaea.</title>
        <authorList>
            <person name="Sorokin D.Y."/>
            <person name="Messina E."/>
            <person name="Smedile F."/>
            <person name="La Cono V."/>
            <person name="Hallsworth J.E."/>
            <person name="Yakimov M.M."/>
        </authorList>
    </citation>
    <scope>NUCLEOTIDE SEQUENCE [LARGE SCALE GENOMIC DNA]</scope>
    <source>
        <strain evidence="7 8">HSR12-2</strain>
    </source>
</reference>
<dbReference type="InterPro" id="IPR029016">
    <property type="entry name" value="GAF-like_dom_sf"/>
</dbReference>
<dbReference type="InterPro" id="IPR031803">
    <property type="entry name" value="BAT_GAF/HTH-assoc"/>
</dbReference>
<name>A0A897N911_9EURY</name>
<keyword evidence="1" id="KW-0805">Transcription regulation</keyword>
<dbReference type="GeneID" id="68852016"/>
<feature type="region of interest" description="Disordered" evidence="3">
    <location>
        <begin position="19"/>
        <end position="43"/>
    </location>
</feature>
<proteinExistence type="predicted"/>
<feature type="domain" description="HTH bat-type" evidence="4">
    <location>
        <begin position="444"/>
        <end position="495"/>
    </location>
</feature>
<dbReference type="PANTHER" id="PTHR34236">
    <property type="entry name" value="DIMETHYL SULFOXIDE REDUCTASE TRANSCRIPTIONAL ACTIVATOR"/>
    <property type="match status" value="1"/>
</dbReference>
<dbReference type="Proteomes" id="UP000662973">
    <property type="component" value="Chromosome"/>
</dbReference>
<accession>A0A897N911</accession>
<evidence type="ECO:0000259" key="6">
    <source>
        <dbReference type="Pfam" id="PF15915"/>
    </source>
</evidence>
<dbReference type="Pfam" id="PF15915">
    <property type="entry name" value="BAT"/>
    <property type="match status" value="1"/>
</dbReference>
<dbReference type="InterPro" id="IPR003018">
    <property type="entry name" value="GAF"/>
</dbReference>
<evidence type="ECO:0000313" key="7">
    <source>
        <dbReference type="EMBL" id="QSG08778.1"/>
    </source>
</evidence>
<dbReference type="AlphaFoldDB" id="A0A897N911"/>
<keyword evidence="8" id="KW-1185">Reference proteome</keyword>
<dbReference type="PANTHER" id="PTHR34236:SF1">
    <property type="entry name" value="DIMETHYL SULFOXIDE REDUCTASE TRANSCRIPTIONAL ACTIVATOR"/>
    <property type="match status" value="1"/>
</dbReference>
<sequence length="507" mass="55343">MDDRLHAAPIGALTVSSEGVISDSNETAQELLGGDPSGSPVAESDLRSVEDSLLAALEEPTDEVTFEEYYPELERWLSVTVTPVDGNVTVYLRDVSRRYRARQTVETLRSERRRTAAIDETRSEVVAELVSSPSREEIERTLARELGERDLWSFVWIGERTDGTAGLDVRAVAGETGDTFPAVRETIERPATTPEERAVEQQQIQVVRSIADEDGIPEAVRLAAFSDGVQSMLSVPLTYGAAVHGVVGVYADRVDAFSERERTSFETLGTVAGFAVTAGRNRDLLLSDTVTEVTFEPGADALLVAVAREVDATMALTGTVPHESDALLCYVTPTDGDPDDIAAAASNNPDVGHARVLGDSGTVEIELHRATPLIEVSSLGGTIRRATYEPDDSQIVVEFPPDSDTRRIVTSLTREYDLDVRSKRERERGATTAREFRDGLAERLTERQKTALRTAYFADYFETPRGSTAEEVADLLDITGSTLLYHLRAGQRKLLSAFFDGVGDRGE</sequence>
<feature type="compositionally biased region" description="Polar residues" evidence="3">
    <location>
        <begin position="19"/>
        <end position="28"/>
    </location>
</feature>
<organism evidence="7 8">
    <name type="scientific">Halapricum desulfuricans</name>
    <dbReference type="NCBI Taxonomy" id="2841257"/>
    <lineage>
        <taxon>Archaea</taxon>
        <taxon>Methanobacteriati</taxon>
        <taxon>Methanobacteriota</taxon>
        <taxon>Stenosarchaea group</taxon>
        <taxon>Halobacteria</taxon>
        <taxon>Halobacteriales</taxon>
        <taxon>Haloarculaceae</taxon>
        <taxon>Halapricum</taxon>
    </lineage>
</organism>
<dbReference type="Gene3D" id="3.30.450.20">
    <property type="entry name" value="PAS domain"/>
    <property type="match status" value="1"/>
</dbReference>
<dbReference type="SUPFAM" id="SSF55785">
    <property type="entry name" value="PYP-like sensor domain (PAS domain)"/>
    <property type="match status" value="1"/>
</dbReference>
<evidence type="ECO:0000256" key="3">
    <source>
        <dbReference type="SAM" id="MobiDB-lite"/>
    </source>
</evidence>
<dbReference type="KEGG" id="hds:HSR122_1382"/>